<dbReference type="GeneID" id="140021312"/>
<dbReference type="Pfam" id="PF07714">
    <property type="entry name" value="PK_Tyr_Ser-Thr"/>
    <property type="match status" value="1"/>
</dbReference>
<evidence type="ECO:0000313" key="3">
    <source>
        <dbReference type="Proteomes" id="UP001652660"/>
    </source>
</evidence>
<dbReference type="InterPro" id="IPR051564">
    <property type="entry name" value="LRR_receptor-like_kinase"/>
</dbReference>
<gene>
    <name evidence="4" type="primary">LOC140021312</name>
</gene>
<evidence type="ECO:0000259" key="2">
    <source>
        <dbReference type="Pfam" id="PF07714"/>
    </source>
</evidence>
<protein>
    <submittedName>
        <fullName evidence="4">Probable LRR receptor-like serine/threonine-protein kinase At3g47570</fullName>
    </submittedName>
</protein>
<keyword evidence="3" id="KW-1185">Reference proteome</keyword>
<sequence length="157" mass="18125">MTRLWPNLGGRKEGNSKGWHGKGKKRRRKKVEEDGEGGERRREHGLEGLVSTRCDVYSFGITMIEAFTGKRPKDEMFKEELSIRRWIQELLPGFVDQVIDVKLLHLEDKQAEENKACVSSILQLALRCTSDVPENRINIKDAVTTLEKIKTQFFPRN</sequence>
<feature type="region of interest" description="Disordered" evidence="1">
    <location>
        <begin position="1"/>
        <end position="44"/>
    </location>
</feature>
<evidence type="ECO:0000313" key="4">
    <source>
        <dbReference type="RefSeq" id="XP_071928178.1"/>
    </source>
</evidence>
<dbReference type="Proteomes" id="UP001652660">
    <property type="component" value="Chromosome 11e"/>
</dbReference>
<proteinExistence type="predicted"/>
<feature type="compositionally biased region" description="Basic residues" evidence="1">
    <location>
        <begin position="19"/>
        <end position="29"/>
    </location>
</feature>
<dbReference type="PANTHER" id="PTHR48055:SF36">
    <property type="entry name" value="PROTEIN KINASE, PLANT-TYPE, PUTATIVE-RELATED"/>
    <property type="match status" value="1"/>
</dbReference>
<evidence type="ECO:0000256" key="1">
    <source>
        <dbReference type="SAM" id="MobiDB-lite"/>
    </source>
</evidence>
<dbReference type="InterPro" id="IPR001245">
    <property type="entry name" value="Ser-Thr/Tyr_kinase_cat_dom"/>
</dbReference>
<feature type="domain" description="Serine-threonine/tyrosine-protein kinase catalytic" evidence="2">
    <location>
        <begin position="48"/>
        <end position="145"/>
    </location>
</feature>
<dbReference type="InterPro" id="IPR011009">
    <property type="entry name" value="Kinase-like_dom_sf"/>
</dbReference>
<dbReference type="RefSeq" id="XP_071928178.1">
    <property type="nucleotide sequence ID" value="XM_072072077.1"/>
</dbReference>
<dbReference type="PANTHER" id="PTHR48055">
    <property type="entry name" value="LEUCINE-RICH REPEAT RECEPTOR PROTEIN KINASE EMS1"/>
    <property type="match status" value="1"/>
</dbReference>
<reference evidence="4" key="1">
    <citation type="submission" date="2025-08" db="UniProtKB">
        <authorList>
            <consortium name="RefSeq"/>
        </authorList>
    </citation>
    <scope>IDENTIFICATION</scope>
    <source>
        <tissue evidence="4">Leaves</tissue>
    </source>
</reference>
<name>A0ABM4W8Q7_COFAR</name>
<dbReference type="Gene3D" id="1.10.510.10">
    <property type="entry name" value="Transferase(Phosphotransferase) domain 1"/>
    <property type="match status" value="1"/>
</dbReference>
<dbReference type="SUPFAM" id="SSF56112">
    <property type="entry name" value="Protein kinase-like (PK-like)"/>
    <property type="match status" value="1"/>
</dbReference>
<organism evidence="3 4">
    <name type="scientific">Coffea arabica</name>
    <name type="common">Arabian coffee</name>
    <dbReference type="NCBI Taxonomy" id="13443"/>
    <lineage>
        <taxon>Eukaryota</taxon>
        <taxon>Viridiplantae</taxon>
        <taxon>Streptophyta</taxon>
        <taxon>Embryophyta</taxon>
        <taxon>Tracheophyta</taxon>
        <taxon>Spermatophyta</taxon>
        <taxon>Magnoliopsida</taxon>
        <taxon>eudicotyledons</taxon>
        <taxon>Gunneridae</taxon>
        <taxon>Pentapetalae</taxon>
        <taxon>asterids</taxon>
        <taxon>lamiids</taxon>
        <taxon>Gentianales</taxon>
        <taxon>Rubiaceae</taxon>
        <taxon>Ixoroideae</taxon>
        <taxon>Gardenieae complex</taxon>
        <taxon>Bertiereae - Coffeeae clade</taxon>
        <taxon>Coffeeae</taxon>
        <taxon>Coffea</taxon>
    </lineage>
</organism>
<accession>A0ABM4W8Q7</accession>